<reference evidence="1 2" key="1">
    <citation type="submission" date="2015-01" db="EMBL/GenBank/DDBJ databases">
        <title>Genome of allotetraploid Gossypium barbadense reveals genomic plasticity and fiber elongation in cotton evolution.</title>
        <authorList>
            <person name="Chen X."/>
            <person name="Liu X."/>
            <person name="Zhao B."/>
            <person name="Zheng H."/>
            <person name="Hu Y."/>
            <person name="Lu G."/>
            <person name="Yang C."/>
            <person name="Chen J."/>
            <person name="Shan C."/>
            <person name="Zhang L."/>
            <person name="Zhou Y."/>
            <person name="Wang L."/>
            <person name="Guo W."/>
            <person name="Bai Y."/>
            <person name="Ruan J."/>
            <person name="Shangguan X."/>
            <person name="Mao Y."/>
            <person name="Jiang J."/>
            <person name="Zhu Y."/>
            <person name="Lei J."/>
            <person name="Kang H."/>
            <person name="Chen S."/>
            <person name="He X."/>
            <person name="Wang R."/>
            <person name="Wang Y."/>
            <person name="Chen J."/>
            <person name="Wang L."/>
            <person name="Yu S."/>
            <person name="Wang B."/>
            <person name="Wei J."/>
            <person name="Song S."/>
            <person name="Lu X."/>
            <person name="Gao Z."/>
            <person name="Gu W."/>
            <person name="Deng X."/>
            <person name="Ma D."/>
            <person name="Wang S."/>
            <person name="Liang W."/>
            <person name="Fang L."/>
            <person name="Cai C."/>
            <person name="Zhu X."/>
            <person name="Zhou B."/>
            <person name="Zhang Y."/>
            <person name="Chen Z."/>
            <person name="Xu S."/>
            <person name="Zhu R."/>
            <person name="Wang S."/>
            <person name="Zhang T."/>
            <person name="Zhao G."/>
        </authorList>
    </citation>
    <scope>NUCLEOTIDE SEQUENCE [LARGE SCALE GENOMIC DNA]</scope>
    <source>
        <strain evidence="2">cv. Xinhai21</strain>
        <tissue evidence="1">Leaf</tissue>
    </source>
</reference>
<accession>A0A2P5YRY4</accession>
<sequence length="211" mass="23426">MLEAFRSFLVVRAAYQSVGVEAEVAAYSGASLDNPMYIPEIRASVFLLLSLAVSKLSSAGFSVISTYCSWRRSAFVSSPRYKFRPAAGAAVYPFWLHTPLGVISRDGNVALNFRSVIVECYLRSRVSEVVIVIRFVWRCPVIFGALTKVLWDGYIHISLGYRPPSSLSKNVLMRCESMPLGCRFECMSGLVAKAIGSYPKFINITAEQRTL</sequence>
<proteinExistence type="predicted"/>
<evidence type="ECO:0000313" key="2">
    <source>
        <dbReference type="Proteomes" id="UP000239757"/>
    </source>
</evidence>
<gene>
    <name evidence="1" type="ORF">GOBAR_AA02223</name>
</gene>
<dbReference type="Proteomes" id="UP000239757">
    <property type="component" value="Unassembled WGS sequence"/>
</dbReference>
<evidence type="ECO:0000313" key="1">
    <source>
        <dbReference type="EMBL" id="PPS18344.1"/>
    </source>
</evidence>
<dbReference type="AlphaFoldDB" id="A0A2P5YRY4"/>
<dbReference type="EMBL" id="KZ662843">
    <property type="protein sequence ID" value="PPS18344.1"/>
    <property type="molecule type" value="Genomic_DNA"/>
</dbReference>
<name>A0A2P5YRY4_GOSBA</name>
<organism evidence="1 2">
    <name type="scientific">Gossypium barbadense</name>
    <name type="common">Sea Island cotton</name>
    <name type="synonym">Hibiscus barbadensis</name>
    <dbReference type="NCBI Taxonomy" id="3634"/>
    <lineage>
        <taxon>Eukaryota</taxon>
        <taxon>Viridiplantae</taxon>
        <taxon>Streptophyta</taxon>
        <taxon>Embryophyta</taxon>
        <taxon>Tracheophyta</taxon>
        <taxon>Spermatophyta</taxon>
        <taxon>Magnoliopsida</taxon>
        <taxon>eudicotyledons</taxon>
        <taxon>Gunneridae</taxon>
        <taxon>Pentapetalae</taxon>
        <taxon>rosids</taxon>
        <taxon>malvids</taxon>
        <taxon>Malvales</taxon>
        <taxon>Malvaceae</taxon>
        <taxon>Malvoideae</taxon>
        <taxon>Gossypium</taxon>
    </lineage>
</organism>
<protein>
    <submittedName>
        <fullName evidence="1">Uncharacterized protein</fullName>
    </submittedName>
</protein>